<reference evidence="3" key="1">
    <citation type="journal article" date="2022" name="Int. J. Mol. Sci.">
        <title>Draft Genome of Tanacetum Coccineum: Genomic Comparison of Closely Related Tanacetum-Family Plants.</title>
        <authorList>
            <person name="Yamashiro T."/>
            <person name="Shiraishi A."/>
            <person name="Nakayama K."/>
            <person name="Satake H."/>
        </authorList>
    </citation>
    <scope>NUCLEOTIDE SEQUENCE</scope>
</reference>
<feature type="region of interest" description="Disordered" evidence="2">
    <location>
        <begin position="218"/>
        <end position="252"/>
    </location>
</feature>
<comment type="caution">
    <text evidence="3">The sequence shown here is derived from an EMBL/GenBank/DDBJ whole genome shotgun (WGS) entry which is preliminary data.</text>
</comment>
<name>A0ABQ4ZTA3_9ASTR</name>
<reference evidence="3" key="2">
    <citation type="submission" date="2022-01" db="EMBL/GenBank/DDBJ databases">
        <authorList>
            <person name="Yamashiro T."/>
            <person name="Shiraishi A."/>
            <person name="Satake H."/>
            <person name="Nakayama K."/>
        </authorList>
    </citation>
    <scope>NUCLEOTIDE SEQUENCE</scope>
</reference>
<protein>
    <recommendedName>
        <fullName evidence="5">Transposase (Putative), gypsy type</fullName>
    </recommendedName>
</protein>
<evidence type="ECO:0000313" key="4">
    <source>
        <dbReference type="Proteomes" id="UP001151760"/>
    </source>
</evidence>
<gene>
    <name evidence="3" type="ORF">Tco_0800472</name>
</gene>
<evidence type="ECO:0008006" key="5">
    <source>
        <dbReference type="Google" id="ProtNLM"/>
    </source>
</evidence>
<feature type="compositionally biased region" description="Polar residues" evidence="2">
    <location>
        <begin position="238"/>
        <end position="251"/>
    </location>
</feature>
<evidence type="ECO:0000313" key="3">
    <source>
        <dbReference type="EMBL" id="GJS93504.1"/>
    </source>
</evidence>
<dbReference type="Proteomes" id="UP001151760">
    <property type="component" value="Unassembled WGS sequence"/>
</dbReference>
<organism evidence="3 4">
    <name type="scientific">Tanacetum coccineum</name>
    <dbReference type="NCBI Taxonomy" id="301880"/>
    <lineage>
        <taxon>Eukaryota</taxon>
        <taxon>Viridiplantae</taxon>
        <taxon>Streptophyta</taxon>
        <taxon>Embryophyta</taxon>
        <taxon>Tracheophyta</taxon>
        <taxon>Spermatophyta</taxon>
        <taxon>Magnoliopsida</taxon>
        <taxon>eudicotyledons</taxon>
        <taxon>Gunneridae</taxon>
        <taxon>Pentapetalae</taxon>
        <taxon>asterids</taxon>
        <taxon>campanulids</taxon>
        <taxon>Asterales</taxon>
        <taxon>Asteraceae</taxon>
        <taxon>Asteroideae</taxon>
        <taxon>Anthemideae</taxon>
        <taxon>Anthemidinae</taxon>
        <taxon>Tanacetum</taxon>
    </lineage>
</organism>
<keyword evidence="1" id="KW-0175">Coiled coil</keyword>
<evidence type="ECO:0000256" key="2">
    <source>
        <dbReference type="SAM" id="MobiDB-lite"/>
    </source>
</evidence>
<dbReference type="EMBL" id="BQNB010011661">
    <property type="protein sequence ID" value="GJS93504.1"/>
    <property type="molecule type" value="Genomic_DNA"/>
</dbReference>
<sequence length="455" mass="51230">MSAKDSITTQTCELSQGEFNDFLSLYPIPFEYHFILPKSNQTIFDAPLGYVGLYTHSFSLANLRLPLTEFFCELLVVSPQSTFSEGSLIFVELYSQLLSDKNKLDSKSFKDKLPPNIKENPMFQGLGRYPTSVRVFPDPILFLAGLKSSCEHGQQRPVILVGDKEMAFRNFIYTEDDEDLSFLPKEPSLDFGIGDSGGSPKPELFVVHPRSVAARIKDRKCKTRGGSSRPPIKRKLASGSSTSHATCAKTSSSKDDAPFLIVSDDDEGLPNVLELKDVIACYLKISAITLPTWKNHLDNHIDLELLDLHDYYYARQAVVDNAVNRRERAREEECEGLRVKCEAAMTEFEKNPTVVALREKISVLSAEVKEHKLNLDRMMLEDVEVSLRKEVEELKQDRREVVSKVIPYAAMELVHIDEMGSLVGKLLSSAIVYGRCKAFKQVADMKEPFDLSKDI</sequence>
<evidence type="ECO:0000256" key="1">
    <source>
        <dbReference type="SAM" id="Coils"/>
    </source>
</evidence>
<accession>A0ABQ4ZTA3</accession>
<keyword evidence="4" id="KW-1185">Reference proteome</keyword>
<proteinExistence type="predicted"/>
<feature type="coiled-coil region" evidence="1">
    <location>
        <begin position="354"/>
        <end position="404"/>
    </location>
</feature>